<protein>
    <submittedName>
        <fullName evidence="1">Uncharacterized protein</fullName>
    </submittedName>
</protein>
<sequence length="147" mass="16940">MNPKFTLEDMHEEVKFPLYLPRKFATRSYDSHSNSLLLRSLITNRNQTRVDILFQGVTEIRLRSFMDCITINMIPFDHPSVDEFFNIQDKGSGCVFSVAGIKFDTGYVIAKELYISEDTLSDHDPITINSEELRGYVLRSGHYIAPQ</sequence>
<gene>
    <name evidence="1" type="ORF">GCM10012275_02170</name>
</gene>
<comment type="caution">
    <text evidence="1">The sequence shown here is derived from an EMBL/GenBank/DDBJ whole genome shotgun (WGS) entry which is preliminary data.</text>
</comment>
<name>A0A8J3C9C2_9PSEU</name>
<evidence type="ECO:0000313" key="1">
    <source>
        <dbReference type="EMBL" id="GGM34443.1"/>
    </source>
</evidence>
<dbReference type="AlphaFoldDB" id="A0A8J3C9C2"/>
<accession>A0A8J3C9C2</accession>
<proteinExistence type="predicted"/>
<reference evidence="1" key="2">
    <citation type="submission" date="2020-09" db="EMBL/GenBank/DDBJ databases">
        <authorList>
            <person name="Sun Q."/>
            <person name="Zhou Y."/>
        </authorList>
    </citation>
    <scope>NUCLEOTIDE SEQUENCE</scope>
    <source>
        <strain evidence="1">CGMCC 4.5737</strain>
    </source>
</reference>
<evidence type="ECO:0000313" key="2">
    <source>
        <dbReference type="Proteomes" id="UP000637578"/>
    </source>
</evidence>
<dbReference type="EMBL" id="BMMK01000001">
    <property type="protein sequence ID" value="GGM34443.1"/>
    <property type="molecule type" value="Genomic_DNA"/>
</dbReference>
<organism evidence="1 2">
    <name type="scientific">Longimycelium tulufanense</name>
    <dbReference type="NCBI Taxonomy" id="907463"/>
    <lineage>
        <taxon>Bacteria</taxon>
        <taxon>Bacillati</taxon>
        <taxon>Actinomycetota</taxon>
        <taxon>Actinomycetes</taxon>
        <taxon>Pseudonocardiales</taxon>
        <taxon>Pseudonocardiaceae</taxon>
        <taxon>Longimycelium</taxon>
    </lineage>
</organism>
<reference evidence="1" key="1">
    <citation type="journal article" date="2014" name="Int. J. Syst. Evol. Microbiol.">
        <title>Complete genome sequence of Corynebacterium casei LMG S-19264T (=DSM 44701T), isolated from a smear-ripened cheese.</title>
        <authorList>
            <consortium name="US DOE Joint Genome Institute (JGI-PGF)"/>
            <person name="Walter F."/>
            <person name="Albersmeier A."/>
            <person name="Kalinowski J."/>
            <person name="Ruckert C."/>
        </authorList>
    </citation>
    <scope>NUCLEOTIDE SEQUENCE</scope>
    <source>
        <strain evidence="1">CGMCC 4.5737</strain>
    </source>
</reference>
<keyword evidence="2" id="KW-1185">Reference proteome</keyword>
<dbReference type="Proteomes" id="UP000637578">
    <property type="component" value="Unassembled WGS sequence"/>
</dbReference>